<keyword evidence="7" id="KW-0256">Endoplasmic reticulum</keyword>
<dbReference type="EMBL" id="JARAKH010000028">
    <property type="protein sequence ID" value="KAK8388285.1"/>
    <property type="molecule type" value="Genomic_DNA"/>
</dbReference>
<dbReference type="GO" id="GO:0004497">
    <property type="term" value="F:monooxygenase activity"/>
    <property type="evidence" value="ECO:0007669"/>
    <property type="project" value="UniProtKB-KW"/>
</dbReference>
<evidence type="ECO:0000256" key="6">
    <source>
        <dbReference type="ARBA" id="ARBA00022723"/>
    </source>
</evidence>
<comment type="subcellular location">
    <subcellularLocation>
        <location evidence="3">Endoplasmic reticulum membrane</location>
        <topology evidence="3">Peripheral membrane protein</topology>
    </subcellularLocation>
    <subcellularLocation>
        <location evidence="2">Microsome membrane</location>
        <topology evidence="2">Peripheral membrane protein</topology>
    </subcellularLocation>
</comment>
<evidence type="ECO:0008006" key="17">
    <source>
        <dbReference type="Google" id="ProtNLM"/>
    </source>
</evidence>
<comment type="cofactor">
    <cofactor evidence="1 13">
        <name>heme</name>
        <dbReference type="ChEBI" id="CHEBI:30413"/>
    </cofactor>
</comment>
<dbReference type="PANTHER" id="PTHR24292:SF54">
    <property type="entry name" value="CYP9F3-RELATED"/>
    <property type="match status" value="1"/>
</dbReference>
<keyword evidence="6 13" id="KW-0479">Metal-binding</keyword>
<dbReference type="PRINTS" id="PR00463">
    <property type="entry name" value="EP450I"/>
</dbReference>
<protein>
    <recommendedName>
        <fullName evidence="17">Cytochrome P450</fullName>
    </recommendedName>
</protein>
<keyword evidence="9 14" id="KW-0560">Oxidoreductase</keyword>
<reference evidence="15 16" key="1">
    <citation type="submission" date="2023-03" db="EMBL/GenBank/DDBJ databases">
        <title>High-quality genome of Scylla paramamosain provides insights in environmental adaptation.</title>
        <authorList>
            <person name="Zhang L."/>
        </authorList>
    </citation>
    <scope>NUCLEOTIDE SEQUENCE [LARGE SCALE GENOMIC DNA]</scope>
    <source>
        <strain evidence="15">LZ_2023a</strain>
        <tissue evidence="15">Muscle</tissue>
    </source>
</reference>
<dbReference type="GO" id="GO:0005789">
    <property type="term" value="C:endoplasmic reticulum membrane"/>
    <property type="evidence" value="ECO:0007669"/>
    <property type="project" value="UniProtKB-SubCell"/>
</dbReference>
<evidence type="ECO:0000256" key="1">
    <source>
        <dbReference type="ARBA" id="ARBA00001971"/>
    </source>
</evidence>
<evidence type="ECO:0000256" key="2">
    <source>
        <dbReference type="ARBA" id="ARBA00004174"/>
    </source>
</evidence>
<evidence type="ECO:0000256" key="4">
    <source>
        <dbReference type="ARBA" id="ARBA00010617"/>
    </source>
</evidence>
<evidence type="ECO:0000256" key="8">
    <source>
        <dbReference type="ARBA" id="ARBA00022848"/>
    </source>
</evidence>
<evidence type="ECO:0000256" key="3">
    <source>
        <dbReference type="ARBA" id="ARBA00004406"/>
    </source>
</evidence>
<dbReference type="Gene3D" id="1.10.630.10">
    <property type="entry name" value="Cytochrome P450"/>
    <property type="match status" value="1"/>
</dbReference>
<evidence type="ECO:0000313" key="16">
    <source>
        <dbReference type="Proteomes" id="UP001487740"/>
    </source>
</evidence>
<keyword evidence="8" id="KW-0492">Microsome</keyword>
<proteinExistence type="inferred from homology"/>
<dbReference type="PRINTS" id="PR00385">
    <property type="entry name" value="P450"/>
</dbReference>
<dbReference type="InterPro" id="IPR050476">
    <property type="entry name" value="Insect_CytP450_Detox"/>
</dbReference>
<evidence type="ECO:0000256" key="13">
    <source>
        <dbReference type="PIRSR" id="PIRSR602401-1"/>
    </source>
</evidence>
<name>A0AAW0TKL4_SCYPA</name>
<dbReference type="GO" id="GO:0005506">
    <property type="term" value="F:iron ion binding"/>
    <property type="evidence" value="ECO:0007669"/>
    <property type="project" value="InterPro"/>
</dbReference>
<keyword evidence="16" id="KW-1185">Reference proteome</keyword>
<dbReference type="PANTHER" id="PTHR24292">
    <property type="entry name" value="CYTOCHROME P450"/>
    <property type="match status" value="1"/>
</dbReference>
<evidence type="ECO:0000313" key="15">
    <source>
        <dbReference type="EMBL" id="KAK8388285.1"/>
    </source>
</evidence>
<dbReference type="SUPFAM" id="SSF48264">
    <property type="entry name" value="Cytochrome P450"/>
    <property type="match status" value="1"/>
</dbReference>
<keyword evidence="12" id="KW-0472">Membrane</keyword>
<accession>A0AAW0TKL4</accession>
<keyword evidence="5 13" id="KW-0349">Heme</keyword>
<evidence type="ECO:0000256" key="10">
    <source>
        <dbReference type="ARBA" id="ARBA00023004"/>
    </source>
</evidence>
<dbReference type="GO" id="GO:0020037">
    <property type="term" value="F:heme binding"/>
    <property type="evidence" value="ECO:0007669"/>
    <property type="project" value="InterPro"/>
</dbReference>
<dbReference type="CDD" id="cd11056">
    <property type="entry name" value="CYP6-like"/>
    <property type="match status" value="1"/>
</dbReference>
<evidence type="ECO:0000256" key="14">
    <source>
        <dbReference type="RuleBase" id="RU000461"/>
    </source>
</evidence>
<dbReference type="InterPro" id="IPR036396">
    <property type="entry name" value="Cyt_P450_sf"/>
</dbReference>
<dbReference type="GO" id="GO:0016705">
    <property type="term" value="F:oxidoreductase activity, acting on paired donors, with incorporation or reduction of molecular oxygen"/>
    <property type="evidence" value="ECO:0007669"/>
    <property type="project" value="InterPro"/>
</dbReference>
<feature type="binding site" description="axial binding residue" evidence="13">
    <location>
        <position position="444"/>
    </location>
    <ligand>
        <name>heme</name>
        <dbReference type="ChEBI" id="CHEBI:30413"/>
    </ligand>
    <ligandPart>
        <name>Fe</name>
        <dbReference type="ChEBI" id="CHEBI:18248"/>
    </ligandPart>
</feature>
<keyword evidence="10 13" id="KW-0408">Iron</keyword>
<evidence type="ECO:0000256" key="9">
    <source>
        <dbReference type="ARBA" id="ARBA00023002"/>
    </source>
</evidence>
<evidence type="ECO:0000256" key="12">
    <source>
        <dbReference type="ARBA" id="ARBA00023136"/>
    </source>
</evidence>
<dbReference type="Proteomes" id="UP001487740">
    <property type="component" value="Unassembled WGS sequence"/>
</dbReference>
<organism evidence="15 16">
    <name type="scientific">Scylla paramamosain</name>
    <name type="common">Mud crab</name>
    <dbReference type="NCBI Taxonomy" id="85552"/>
    <lineage>
        <taxon>Eukaryota</taxon>
        <taxon>Metazoa</taxon>
        <taxon>Ecdysozoa</taxon>
        <taxon>Arthropoda</taxon>
        <taxon>Crustacea</taxon>
        <taxon>Multicrustacea</taxon>
        <taxon>Malacostraca</taxon>
        <taxon>Eumalacostraca</taxon>
        <taxon>Eucarida</taxon>
        <taxon>Decapoda</taxon>
        <taxon>Pleocyemata</taxon>
        <taxon>Brachyura</taxon>
        <taxon>Eubrachyura</taxon>
        <taxon>Portunoidea</taxon>
        <taxon>Portunidae</taxon>
        <taxon>Portuninae</taxon>
        <taxon>Scylla</taxon>
    </lineage>
</organism>
<dbReference type="Pfam" id="PF00067">
    <property type="entry name" value="p450"/>
    <property type="match status" value="1"/>
</dbReference>
<gene>
    <name evidence="15" type="ORF">O3P69_020346</name>
</gene>
<evidence type="ECO:0000256" key="5">
    <source>
        <dbReference type="ARBA" id="ARBA00022617"/>
    </source>
</evidence>
<evidence type="ECO:0000256" key="7">
    <source>
        <dbReference type="ARBA" id="ARBA00022824"/>
    </source>
</evidence>
<dbReference type="PROSITE" id="PS00086">
    <property type="entry name" value="CYTOCHROME_P450"/>
    <property type="match status" value="1"/>
</dbReference>
<comment type="similarity">
    <text evidence="4 14">Belongs to the cytochrome P450 family.</text>
</comment>
<dbReference type="InterPro" id="IPR001128">
    <property type="entry name" value="Cyt_P450"/>
</dbReference>
<evidence type="ECO:0000256" key="11">
    <source>
        <dbReference type="ARBA" id="ARBA00023033"/>
    </source>
</evidence>
<dbReference type="InterPro" id="IPR002401">
    <property type="entry name" value="Cyt_P450_E_grp-I"/>
</dbReference>
<dbReference type="InterPro" id="IPR017972">
    <property type="entry name" value="Cyt_P450_CS"/>
</dbReference>
<sequence>MGLETWVLLATVAVLAWLYTKWRHTYWASKGVPSPHATPFLGHFHKSFFVNKRLWEFHQANYTKFYKSSMCGLYEFSRPILVIWGTEMLKHFFVKDFDHFSDRRDFKLNSGHRREKMAMEMVARKNGEEWKKMRAIISPTFSSGKIKSMFPLVCDKADALVQFLMRQAAQNQQVEMKKTFGRYTLDTIASCAFGIECNSLVDENAEFPRMVEAYFAKSPGRVFKILLHKFIPGFFKLLNISIQSPAADFFIDVVKQAIAAREAGMKRGDFLDLLLEARDSTGDPNSKYVLNDLGIVAQCVMFLVAGYDTTTSLLSFSSFLLAKHENQQQRLRDEVQQLVKEHGCITYQGIMEAKLLEACLQETLRLYPPGIQLERACTKACSLPGTGLTLKPGDLVQVPIWCLHHDPNYWPDPETFIPDRFLPENKGNIHPFTHIPFGIGPRNCIAMRFALMEAKVALAKLLLEAELKLAPGHEEVTIISSIALRPKDGVMVVLKPLKKLI</sequence>
<comment type="caution">
    <text evidence="15">The sequence shown here is derived from an EMBL/GenBank/DDBJ whole genome shotgun (WGS) entry which is preliminary data.</text>
</comment>
<dbReference type="AlphaFoldDB" id="A0AAW0TKL4"/>
<dbReference type="FunFam" id="1.10.630.10:FF:000042">
    <property type="entry name" value="Cytochrome P450"/>
    <property type="match status" value="1"/>
</dbReference>
<keyword evidence="11 14" id="KW-0503">Monooxygenase</keyword>